<protein>
    <submittedName>
        <fullName evidence="1">Uncharacterized protein</fullName>
    </submittedName>
</protein>
<evidence type="ECO:0000313" key="2">
    <source>
        <dbReference type="Proteomes" id="UP001352852"/>
    </source>
</evidence>
<proteinExistence type="predicted"/>
<name>A0ABU7DJZ1_9TELE</name>
<dbReference type="Proteomes" id="UP001352852">
    <property type="component" value="Unassembled WGS sequence"/>
</dbReference>
<reference evidence="1 2" key="1">
    <citation type="submission" date="2021-06" db="EMBL/GenBank/DDBJ databases">
        <authorList>
            <person name="Palmer J.M."/>
        </authorList>
    </citation>
    <scope>NUCLEOTIDE SEQUENCE [LARGE SCALE GENOMIC DNA]</scope>
    <source>
        <strain evidence="1 2">CL_MEX2019</strain>
        <tissue evidence="1">Muscle</tissue>
    </source>
</reference>
<evidence type="ECO:0000313" key="1">
    <source>
        <dbReference type="EMBL" id="MED6274559.1"/>
    </source>
</evidence>
<keyword evidence="2" id="KW-1185">Reference proteome</keyword>
<gene>
    <name evidence="1" type="ORF">CHARACLAT_017694</name>
</gene>
<comment type="caution">
    <text evidence="1">The sequence shown here is derived from an EMBL/GenBank/DDBJ whole genome shotgun (WGS) entry which is preliminary data.</text>
</comment>
<dbReference type="EMBL" id="JAHUTJ010026095">
    <property type="protein sequence ID" value="MED6274559.1"/>
    <property type="molecule type" value="Genomic_DNA"/>
</dbReference>
<accession>A0ABU7DJZ1</accession>
<organism evidence="1 2">
    <name type="scientific">Characodon lateralis</name>
    <dbReference type="NCBI Taxonomy" id="208331"/>
    <lineage>
        <taxon>Eukaryota</taxon>
        <taxon>Metazoa</taxon>
        <taxon>Chordata</taxon>
        <taxon>Craniata</taxon>
        <taxon>Vertebrata</taxon>
        <taxon>Euteleostomi</taxon>
        <taxon>Actinopterygii</taxon>
        <taxon>Neopterygii</taxon>
        <taxon>Teleostei</taxon>
        <taxon>Neoteleostei</taxon>
        <taxon>Acanthomorphata</taxon>
        <taxon>Ovalentaria</taxon>
        <taxon>Atherinomorphae</taxon>
        <taxon>Cyprinodontiformes</taxon>
        <taxon>Goodeidae</taxon>
        <taxon>Characodon</taxon>
    </lineage>
</organism>
<sequence>MTYRVGLKVLSSPHKPAHASPCDETFASVAEDDPRRRRVTNSGLFSRLVFASLTSSFCRRRVLGWTDSFALSASTRVHIPHFFKSVSVSKRTRLPHMYSADI</sequence>